<accession>A0A2Z7DCH7</accession>
<feature type="region of interest" description="Disordered" evidence="1">
    <location>
        <begin position="313"/>
        <end position="332"/>
    </location>
</feature>
<sequence length="452" mass="51080">MKLEYRFLHDIIAKTLTATTGHLDVVTQNRLDMIMAIMGGIKINWSKILFRTLKAMVVLSTTQAQGFGLQLGLLLKGVHKLPPDKSTAFPFLRILTAKSIGTFLAKEISDQAEAVNKKKLFCGTKKDGVTKVKRLEEVCTKADAFVQTTVKPKLSNKKSISSLRHVKRTATEVRWIQGIQIKDVHWRNKSLPQIAPTDKGKKALVEKVIVNLFKDMVNLIFADLEFYVQLNFHSVQLDYLELLQMGNTDPNKTKAGNKYEVKPQYEDLSKQINMQHAMNECYECMRLSRNRIARPVYQLATQINPLYHGLSTGKSSVRDHRGPSTHHSSVVDTRIRPSQLDGRHSNPVVTTPTIALDFSGTTQQSASHNVAPNQALTTKTELKLQEMLTQKLMLAEERTHRLFSKASKSSSFAFPLPAQFNRLKRVANTRAKQGESSATKISKNRGWMRWEI</sequence>
<proteinExistence type="predicted"/>
<organism evidence="2 3">
    <name type="scientific">Dorcoceras hygrometricum</name>
    <dbReference type="NCBI Taxonomy" id="472368"/>
    <lineage>
        <taxon>Eukaryota</taxon>
        <taxon>Viridiplantae</taxon>
        <taxon>Streptophyta</taxon>
        <taxon>Embryophyta</taxon>
        <taxon>Tracheophyta</taxon>
        <taxon>Spermatophyta</taxon>
        <taxon>Magnoliopsida</taxon>
        <taxon>eudicotyledons</taxon>
        <taxon>Gunneridae</taxon>
        <taxon>Pentapetalae</taxon>
        <taxon>asterids</taxon>
        <taxon>lamiids</taxon>
        <taxon>Lamiales</taxon>
        <taxon>Gesneriaceae</taxon>
        <taxon>Didymocarpoideae</taxon>
        <taxon>Trichosporeae</taxon>
        <taxon>Loxocarpinae</taxon>
        <taxon>Dorcoceras</taxon>
    </lineage>
</organism>
<gene>
    <name evidence="2" type="ORF">F511_04100</name>
</gene>
<name>A0A2Z7DCH7_9LAMI</name>
<keyword evidence="3" id="KW-1185">Reference proteome</keyword>
<dbReference type="Proteomes" id="UP000250235">
    <property type="component" value="Unassembled WGS sequence"/>
</dbReference>
<dbReference type="EMBL" id="KQ989175">
    <property type="protein sequence ID" value="KZV54751.1"/>
    <property type="molecule type" value="Genomic_DNA"/>
</dbReference>
<protein>
    <submittedName>
        <fullName evidence="2">Uncharacterized protein</fullName>
    </submittedName>
</protein>
<reference evidence="2 3" key="1">
    <citation type="journal article" date="2015" name="Proc. Natl. Acad. Sci. U.S.A.">
        <title>The resurrection genome of Boea hygrometrica: A blueprint for survival of dehydration.</title>
        <authorList>
            <person name="Xiao L."/>
            <person name="Yang G."/>
            <person name="Zhang L."/>
            <person name="Yang X."/>
            <person name="Zhao S."/>
            <person name="Ji Z."/>
            <person name="Zhou Q."/>
            <person name="Hu M."/>
            <person name="Wang Y."/>
            <person name="Chen M."/>
            <person name="Xu Y."/>
            <person name="Jin H."/>
            <person name="Xiao X."/>
            <person name="Hu G."/>
            <person name="Bao F."/>
            <person name="Hu Y."/>
            <person name="Wan P."/>
            <person name="Li L."/>
            <person name="Deng X."/>
            <person name="Kuang T."/>
            <person name="Xiang C."/>
            <person name="Zhu J.K."/>
            <person name="Oliver M.J."/>
            <person name="He Y."/>
        </authorList>
    </citation>
    <scope>NUCLEOTIDE SEQUENCE [LARGE SCALE GENOMIC DNA]</scope>
    <source>
        <strain evidence="3">cv. XS01</strain>
    </source>
</reference>
<evidence type="ECO:0000313" key="2">
    <source>
        <dbReference type="EMBL" id="KZV54751.1"/>
    </source>
</evidence>
<dbReference type="AlphaFoldDB" id="A0A2Z7DCH7"/>
<evidence type="ECO:0000313" key="3">
    <source>
        <dbReference type="Proteomes" id="UP000250235"/>
    </source>
</evidence>
<evidence type="ECO:0000256" key="1">
    <source>
        <dbReference type="SAM" id="MobiDB-lite"/>
    </source>
</evidence>